<dbReference type="Gene3D" id="2.20.130.10">
    <property type="entry name" value="CAC2371-like domains"/>
    <property type="match status" value="1"/>
</dbReference>
<keyword evidence="3" id="KW-1185">Reference proteome</keyword>
<protein>
    <submittedName>
        <fullName evidence="2">Class I SAM-dependent methyltransferase</fullName>
    </submittedName>
</protein>
<accession>A0ABW4PPU0</accession>
<dbReference type="Pfam" id="PF13649">
    <property type="entry name" value="Methyltransf_25"/>
    <property type="match status" value="1"/>
</dbReference>
<dbReference type="GO" id="GO:0008168">
    <property type="term" value="F:methyltransferase activity"/>
    <property type="evidence" value="ECO:0007669"/>
    <property type="project" value="UniProtKB-KW"/>
</dbReference>
<gene>
    <name evidence="2" type="ORF">ACFSJS_24510</name>
</gene>
<evidence type="ECO:0000313" key="2">
    <source>
        <dbReference type="EMBL" id="MFD1832782.1"/>
    </source>
</evidence>
<dbReference type="Gene3D" id="3.40.50.150">
    <property type="entry name" value="Vaccinia Virus protein VP39"/>
    <property type="match status" value="1"/>
</dbReference>
<name>A0ABW4PPU0_9ACTN</name>
<comment type="caution">
    <text evidence="2">The sequence shown here is derived from an EMBL/GenBank/DDBJ whole genome shotgun (WGS) entry which is preliminary data.</text>
</comment>
<dbReference type="Proteomes" id="UP001597365">
    <property type="component" value="Unassembled WGS sequence"/>
</dbReference>
<dbReference type="EMBL" id="JBHUFU010000019">
    <property type="protein sequence ID" value="MFD1832782.1"/>
    <property type="molecule type" value="Genomic_DNA"/>
</dbReference>
<dbReference type="InterPro" id="IPR029063">
    <property type="entry name" value="SAM-dependent_MTases_sf"/>
</dbReference>
<dbReference type="GO" id="GO:0032259">
    <property type="term" value="P:methylation"/>
    <property type="evidence" value="ECO:0007669"/>
    <property type="project" value="UniProtKB-KW"/>
</dbReference>
<sequence length="243" mass="26789">MEYGPEHAELYDLVFRSRGKNFEEEARGLAEAVRSRFPGAASLLDVACGTGAHMETFTELFDHVEGLEYAPAMRETATRRLPGVPVHAGDMRDFDLGRTFDAVTCMGNAVGELGSHAELKSAIAAMAAHLVPGGVLVVEPWYFPDTFIDGYVGAHLHREEGRAITRMTHSTRQGDKSRLEVRFLVADSSGFRSFSEVLHSSLFTREEYSQAFEDARCTVEFVPGFRLADGRPNSPGLFVGVRK</sequence>
<dbReference type="InterPro" id="IPR041698">
    <property type="entry name" value="Methyltransf_25"/>
</dbReference>
<feature type="domain" description="Methyltransferase" evidence="1">
    <location>
        <begin position="44"/>
        <end position="134"/>
    </location>
</feature>
<evidence type="ECO:0000259" key="1">
    <source>
        <dbReference type="Pfam" id="PF13649"/>
    </source>
</evidence>
<keyword evidence="2" id="KW-0489">Methyltransferase</keyword>
<reference evidence="3" key="1">
    <citation type="journal article" date="2019" name="Int. J. Syst. Evol. Microbiol.">
        <title>The Global Catalogue of Microorganisms (GCM) 10K type strain sequencing project: providing services to taxonomists for standard genome sequencing and annotation.</title>
        <authorList>
            <consortium name="The Broad Institute Genomics Platform"/>
            <consortium name="The Broad Institute Genome Sequencing Center for Infectious Disease"/>
            <person name="Wu L."/>
            <person name="Ma J."/>
        </authorList>
    </citation>
    <scope>NUCLEOTIDE SEQUENCE [LARGE SCALE GENOMIC DNA]</scope>
    <source>
        <strain evidence="3">CGMCC 4.7455</strain>
    </source>
</reference>
<dbReference type="RefSeq" id="WP_380904018.1">
    <property type="nucleotide sequence ID" value="NZ_JBHUFU010000019.1"/>
</dbReference>
<organism evidence="2 3">
    <name type="scientific">Streptomyces desertarenae</name>
    <dbReference type="NCBI Taxonomy" id="2666184"/>
    <lineage>
        <taxon>Bacteria</taxon>
        <taxon>Bacillati</taxon>
        <taxon>Actinomycetota</taxon>
        <taxon>Actinomycetes</taxon>
        <taxon>Kitasatosporales</taxon>
        <taxon>Streptomycetaceae</taxon>
        <taxon>Streptomyces</taxon>
    </lineage>
</organism>
<dbReference type="SUPFAM" id="SSF53335">
    <property type="entry name" value="S-adenosyl-L-methionine-dependent methyltransferases"/>
    <property type="match status" value="1"/>
</dbReference>
<proteinExistence type="predicted"/>
<keyword evidence="2" id="KW-0808">Transferase</keyword>
<dbReference type="CDD" id="cd02440">
    <property type="entry name" value="AdoMet_MTases"/>
    <property type="match status" value="1"/>
</dbReference>
<evidence type="ECO:0000313" key="3">
    <source>
        <dbReference type="Proteomes" id="UP001597365"/>
    </source>
</evidence>